<dbReference type="GeneID" id="54479555"/>
<gene>
    <name evidence="2" type="ORF">BDY17DRAFT_60487</name>
</gene>
<evidence type="ECO:0008006" key="4">
    <source>
        <dbReference type="Google" id="ProtNLM"/>
    </source>
</evidence>
<keyword evidence="3" id="KW-1185">Reference proteome</keyword>
<organism evidence="2 3">
    <name type="scientific">Neohortaea acidophila</name>
    <dbReference type="NCBI Taxonomy" id="245834"/>
    <lineage>
        <taxon>Eukaryota</taxon>
        <taxon>Fungi</taxon>
        <taxon>Dikarya</taxon>
        <taxon>Ascomycota</taxon>
        <taxon>Pezizomycotina</taxon>
        <taxon>Dothideomycetes</taxon>
        <taxon>Dothideomycetidae</taxon>
        <taxon>Mycosphaerellales</taxon>
        <taxon>Teratosphaeriaceae</taxon>
        <taxon>Neohortaea</taxon>
    </lineage>
</organism>
<dbReference type="Proteomes" id="UP000799767">
    <property type="component" value="Unassembled WGS sequence"/>
</dbReference>
<evidence type="ECO:0000256" key="1">
    <source>
        <dbReference type="SAM" id="SignalP"/>
    </source>
</evidence>
<protein>
    <recommendedName>
        <fullName evidence="4">Secreted protein</fullName>
    </recommendedName>
</protein>
<proteinExistence type="predicted"/>
<sequence length="130" mass="14480">MFFPSMLVGFVLRDATLASPIALPRSRCYSCGDLPLSDGIANSHGSVKHLNLDTLPNDRRRDDTLLRRLIRGPRIACCTVIDVPFPFCTLARGNRHPGSMIIKRRCTRHAVAIIVQLPCSLSHRRQCSSL</sequence>
<feature type="chain" id="PRO_5025623493" description="Secreted protein" evidence="1">
    <location>
        <begin position="19"/>
        <end position="130"/>
    </location>
</feature>
<evidence type="ECO:0000313" key="2">
    <source>
        <dbReference type="EMBL" id="KAF2478852.1"/>
    </source>
</evidence>
<dbReference type="EMBL" id="MU001643">
    <property type="protein sequence ID" value="KAF2478852.1"/>
    <property type="molecule type" value="Genomic_DNA"/>
</dbReference>
<name>A0A6A6PFW3_9PEZI</name>
<dbReference type="RefSeq" id="XP_033585422.1">
    <property type="nucleotide sequence ID" value="XM_033738553.1"/>
</dbReference>
<keyword evidence="1" id="KW-0732">Signal</keyword>
<evidence type="ECO:0000313" key="3">
    <source>
        <dbReference type="Proteomes" id="UP000799767"/>
    </source>
</evidence>
<feature type="signal peptide" evidence="1">
    <location>
        <begin position="1"/>
        <end position="18"/>
    </location>
</feature>
<dbReference type="AlphaFoldDB" id="A0A6A6PFW3"/>
<reference evidence="2" key="1">
    <citation type="journal article" date="2020" name="Stud. Mycol.">
        <title>101 Dothideomycetes genomes: a test case for predicting lifestyles and emergence of pathogens.</title>
        <authorList>
            <person name="Haridas S."/>
            <person name="Albert R."/>
            <person name="Binder M."/>
            <person name="Bloem J."/>
            <person name="Labutti K."/>
            <person name="Salamov A."/>
            <person name="Andreopoulos B."/>
            <person name="Baker S."/>
            <person name="Barry K."/>
            <person name="Bills G."/>
            <person name="Bluhm B."/>
            <person name="Cannon C."/>
            <person name="Castanera R."/>
            <person name="Culley D."/>
            <person name="Daum C."/>
            <person name="Ezra D."/>
            <person name="Gonzalez J."/>
            <person name="Henrissat B."/>
            <person name="Kuo A."/>
            <person name="Liang C."/>
            <person name="Lipzen A."/>
            <person name="Lutzoni F."/>
            <person name="Magnuson J."/>
            <person name="Mondo S."/>
            <person name="Nolan M."/>
            <person name="Ohm R."/>
            <person name="Pangilinan J."/>
            <person name="Park H.-J."/>
            <person name="Ramirez L."/>
            <person name="Alfaro M."/>
            <person name="Sun H."/>
            <person name="Tritt A."/>
            <person name="Yoshinaga Y."/>
            <person name="Zwiers L.-H."/>
            <person name="Turgeon B."/>
            <person name="Goodwin S."/>
            <person name="Spatafora J."/>
            <person name="Crous P."/>
            <person name="Grigoriev I."/>
        </authorList>
    </citation>
    <scope>NUCLEOTIDE SEQUENCE</scope>
    <source>
        <strain evidence="2">CBS 113389</strain>
    </source>
</reference>
<accession>A0A6A6PFW3</accession>